<dbReference type="GO" id="GO:0016757">
    <property type="term" value="F:glycosyltransferase activity"/>
    <property type="evidence" value="ECO:0007669"/>
    <property type="project" value="UniProtKB-KW"/>
</dbReference>
<proteinExistence type="predicted"/>
<feature type="repeat" description="TPR" evidence="4">
    <location>
        <begin position="299"/>
        <end position="332"/>
    </location>
</feature>
<dbReference type="RefSeq" id="WP_121988476.1">
    <property type="nucleotide sequence ID" value="NZ_OUNR01000001.1"/>
</dbReference>
<dbReference type="InterPro" id="IPR011990">
    <property type="entry name" value="TPR-like_helical_dom_sf"/>
</dbReference>
<evidence type="ECO:0000256" key="5">
    <source>
        <dbReference type="SAM" id="SignalP"/>
    </source>
</evidence>
<dbReference type="SMART" id="SM00028">
    <property type="entry name" value="TPR"/>
    <property type="match status" value="2"/>
</dbReference>
<dbReference type="OrthoDB" id="549777at2"/>
<protein>
    <submittedName>
        <fullName evidence="6">Uncharacterized protein</fullName>
    </submittedName>
</protein>
<dbReference type="PROSITE" id="PS50005">
    <property type="entry name" value="TPR"/>
    <property type="match status" value="1"/>
</dbReference>
<evidence type="ECO:0000256" key="1">
    <source>
        <dbReference type="ARBA" id="ARBA00004922"/>
    </source>
</evidence>
<accession>A0A330L2Q4</accession>
<dbReference type="Gene3D" id="1.25.40.10">
    <property type="entry name" value="Tetratricopeptide repeat domain"/>
    <property type="match status" value="2"/>
</dbReference>
<feature type="signal peptide" evidence="5">
    <location>
        <begin position="1"/>
        <end position="23"/>
    </location>
</feature>
<keyword evidence="5" id="KW-0732">Signal</keyword>
<organism evidence="6 7">
    <name type="scientific">Nitrospira lenta</name>
    <dbReference type="NCBI Taxonomy" id="1436998"/>
    <lineage>
        <taxon>Bacteria</taxon>
        <taxon>Pseudomonadati</taxon>
        <taxon>Nitrospirota</taxon>
        <taxon>Nitrospiria</taxon>
        <taxon>Nitrospirales</taxon>
        <taxon>Nitrospiraceae</taxon>
        <taxon>Nitrospira</taxon>
    </lineage>
</organism>
<evidence type="ECO:0000256" key="2">
    <source>
        <dbReference type="ARBA" id="ARBA00022676"/>
    </source>
</evidence>
<dbReference type="InParanoid" id="A0A330L2Q4"/>
<reference evidence="7" key="1">
    <citation type="submission" date="2018-04" db="EMBL/GenBank/DDBJ databases">
        <authorList>
            <person name="Lucker S."/>
            <person name="Sakoula D."/>
        </authorList>
    </citation>
    <scope>NUCLEOTIDE SEQUENCE [LARGE SCALE GENOMIC DNA]</scope>
</reference>
<dbReference type="AlphaFoldDB" id="A0A330L2Q4"/>
<dbReference type="Proteomes" id="UP000248168">
    <property type="component" value="Unassembled WGS sequence"/>
</dbReference>
<dbReference type="PANTHER" id="PTHR44835:SF1">
    <property type="entry name" value="PROTEIN O-GLCNAC TRANSFERASE"/>
    <property type="match status" value="1"/>
</dbReference>
<evidence type="ECO:0000313" key="6">
    <source>
        <dbReference type="EMBL" id="SPP64048.1"/>
    </source>
</evidence>
<feature type="chain" id="PRO_5016239702" evidence="5">
    <location>
        <begin position="24"/>
        <end position="385"/>
    </location>
</feature>
<evidence type="ECO:0000256" key="3">
    <source>
        <dbReference type="ARBA" id="ARBA00022679"/>
    </source>
</evidence>
<comment type="pathway">
    <text evidence="1">Protein modification; protein glycosylation.</text>
</comment>
<dbReference type="SUPFAM" id="SSF48452">
    <property type="entry name" value="TPR-like"/>
    <property type="match status" value="1"/>
</dbReference>
<dbReference type="PROSITE" id="PS51257">
    <property type="entry name" value="PROKAR_LIPOPROTEIN"/>
    <property type="match status" value="1"/>
</dbReference>
<evidence type="ECO:0000313" key="7">
    <source>
        <dbReference type="Proteomes" id="UP000248168"/>
    </source>
</evidence>
<keyword evidence="7" id="KW-1185">Reference proteome</keyword>
<keyword evidence="4" id="KW-0802">TPR repeat</keyword>
<keyword evidence="2" id="KW-0328">Glycosyltransferase</keyword>
<name>A0A330L2Q4_9BACT</name>
<dbReference type="PANTHER" id="PTHR44835">
    <property type="entry name" value="UDP-N-ACETYLGLUCOSAMINE--PEPTIDE N-ACETYLGLUCOSAMINYLTRANSFERASE SPINDLY-RELATED"/>
    <property type="match status" value="1"/>
</dbReference>
<dbReference type="EMBL" id="OUNR01000001">
    <property type="protein sequence ID" value="SPP64048.1"/>
    <property type="molecule type" value="Genomic_DNA"/>
</dbReference>
<dbReference type="InterPro" id="IPR051939">
    <property type="entry name" value="Glycosyltr_41/O-GlcNAc_trsf"/>
</dbReference>
<evidence type="ECO:0000256" key="4">
    <source>
        <dbReference type="PROSITE-ProRule" id="PRU00339"/>
    </source>
</evidence>
<gene>
    <name evidence="6" type="ORF">NITLEN_11134</name>
</gene>
<dbReference type="Pfam" id="PF13181">
    <property type="entry name" value="TPR_8"/>
    <property type="match status" value="2"/>
</dbReference>
<keyword evidence="3" id="KW-0808">Transferase</keyword>
<dbReference type="InterPro" id="IPR019734">
    <property type="entry name" value="TPR_rpt"/>
</dbReference>
<sequence length="385" mass="42575">MSLSCRFGTLAISSILFSLIAGCSGPPPPIRPNLPPSESDLVLLKTTAALCDRKPEVLKKVPPKTFTASPWGSGQELLYPAAHSPSHADESYFFDEDGMLVGAIFMFPSGLDLEPYPVLRQTLLVLKPQLEFYLNVSQLATKANMDSSAIFDTGDEKTTVEYLVTGSREHMTLLAASFTIDPYVRLFSPYRREFLDRLRQPVGGKSGMKIESQGSEDKEPFASLQQFARGQTAQLAYCKDKDYDIAADAYQKSITSGFANKVWMAEAHHRLGVSLDAKGQFAKAKAEMLQSLAIRPNVPEVMNNLGTVHNKLGEKAAAMSLFEKAVILRPNYAMARYNLAEAYEPTNPKRALAEYETFLALVEGIPEEEGRIARVKERLKVLKKP</sequence>